<dbReference type="InterPro" id="IPR042470">
    <property type="entry name" value="RMI1_N_C_sf"/>
</dbReference>
<dbReference type="GO" id="GO:0016604">
    <property type="term" value="C:nuclear body"/>
    <property type="evidence" value="ECO:0007669"/>
    <property type="project" value="TreeGrafter"/>
</dbReference>
<dbReference type="GO" id="GO:0031422">
    <property type="term" value="C:RecQ family helicase-topoisomerase III complex"/>
    <property type="evidence" value="ECO:0007669"/>
    <property type="project" value="TreeGrafter"/>
</dbReference>
<gene>
    <name evidence="5" type="ORF">K443DRAFT_580923</name>
</gene>
<dbReference type="AlphaFoldDB" id="A0A0C9WGU1"/>
<accession>A0A0C9WGU1</accession>
<comment type="similarity">
    <text evidence="1">Belongs to the RMI1 family.</text>
</comment>
<evidence type="ECO:0000256" key="2">
    <source>
        <dbReference type="ARBA" id="ARBA00018987"/>
    </source>
</evidence>
<feature type="region of interest" description="Disordered" evidence="3">
    <location>
        <begin position="161"/>
        <end position="181"/>
    </location>
</feature>
<dbReference type="PANTHER" id="PTHR14790:SF15">
    <property type="entry name" value="RECQ-MEDIATED GENOME INSTABILITY PROTEIN 1"/>
    <property type="match status" value="1"/>
</dbReference>
<evidence type="ECO:0000256" key="1">
    <source>
        <dbReference type="ARBA" id="ARBA00006395"/>
    </source>
</evidence>
<dbReference type="HOGENOM" id="CLU_1396539_0_0_1"/>
<protein>
    <recommendedName>
        <fullName evidence="2">RecQ-mediated genome instability protein 1</fullName>
    </recommendedName>
</protein>
<sequence length="195" mass="21651">MQPHTGLPANISDLNTISTLTGPPVLVEIIRMDDVSTSAFELDQIRQAREERIRAGVGGEEGEEDGDIDVDGEGPMPQYPRGTLRFQLSDGHTVLEALEYRRINELKLTTPSGFKMQLKNVRIVRGMAFLEPTTVTLKGGQTEELVKNQEFNFVNGLRRRMGLPLNEPPEPQPEADPPQPLQQAVAIKMALKTHT</sequence>
<dbReference type="GO" id="GO:0000724">
    <property type="term" value="P:double-strand break repair via homologous recombination"/>
    <property type="evidence" value="ECO:0007669"/>
    <property type="project" value="TreeGrafter"/>
</dbReference>
<evidence type="ECO:0000259" key="4">
    <source>
        <dbReference type="Pfam" id="PF08585"/>
    </source>
</evidence>
<keyword evidence="6" id="KW-1185">Reference proteome</keyword>
<dbReference type="InterPro" id="IPR013894">
    <property type="entry name" value="RMI1_OB"/>
</dbReference>
<reference evidence="6" key="2">
    <citation type="submission" date="2015-01" db="EMBL/GenBank/DDBJ databases">
        <title>Evolutionary Origins and Diversification of the Mycorrhizal Mutualists.</title>
        <authorList>
            <consortium name="DOE Joint Genome Institute"/>
            <consortium name="Mycorrhizal Genomics Consortium"/>
            <person name="Kohler A."/>
            <person name="Kuo A."/>
            <person name="Nagy L.G."/>
            <person name="Floudas D."/>
            <person name="Copeland A."/>
            <person name="Barry K.W."/>
            <person name="Cichocki N."/>
            <person name="Veneault-Fourrey C."/>
            <person name="LaButti K."/>
            <person name="Lindquist E.A."/>
            <person name="Lipzen A."/>
            <person name="Lundell T."/>
            <person name="Morin E."/>
            <person name="Murat C."/>
            <person name="Riley R."/>
            <person name="Ohm R."/>
            <person name="Sun H."/>
            <person name="Tunlid A."/>
            <person name="Henrissat B."/>
            <person name="Grigoriev I.V."/>
            <person name="Hibbett D.S."/>
            <person name="Martin F."/>
        </authorList>
    </citation>
    <scope>NUCLEOTIDE SEQUENCE [LARGE SCALE GENOMIC DNA]</scope>
    <source>
        <strain evidence="6">LaAM-08-1</strain>
    </source>
</reference>
<evidence type="ECO:0000313" key="5">
    <source>
        <dbReference type="EMBL" id="KIJ90034.1"/>
    </source>
</evidence>
<dbReference type="GO" id="GO:0000712">
    <property type="term" value="P:resolution of meiotic recombination intermediates"/>
    <property type="evidence" value="ECO:0007669"/>
    <property type="project" value="TreeGrafter"/>
</dbReference>
<evidence type="ECO:0000313" key="6">
    <source>
        <dbReference type="Proteomes" id="UP000054477"/>
    </source>
</evidence>
<evidence type="ECO:0000256" key="3">
    <source>
        <dbReference type="SAM" id="MobiDB-lite"/>
    </source>
</evidence>
<dbReference type="Proteomes" id="UP000054477">
    <property type="component" value="Unassembled WGS sequence"/>
</dbReference>
<organism evidence="5 6">
    <name type="scientific">Laccaria amethystina LaAM-08-1</name>
    <dbReference type="NCBI Taxonomy" id="1095629"/>
    <lineage>
        <taxon>Eukaryota</taxon>
        <taxon>Fungi</taxon>
        <taxon>Dikarya</taxon>
        <taxon>Basidiomycota</taxon>
        <taxon>Agaricomycotina</taxon>
        <taxon>Agaricomycetes</taxon>
        <taxon>Agaricomycetidae</taxon>
        <taxon>Agaricales</taxon>
        <taxon>Agaricineae</taxon>
        <taxon>Hydnangiaceae</taxon>
        <taxon>Laccaria</taxon>
    </lineage>
</organism>
<dbReference type="Gene3D" id="2.40.50.770">
    <property type="entry name" value="RecQ-mediated genome instability protein Rmi1, C-terminal domain"/>
    <property type="match status" value="1"/>
</dbReference>
<feature type="domain" description="RecQ mediated genome instability protein 1 OB-fold" evidence="4">
    <location>
        <begin position="7"/>
        <end position="150"/>
    </location>
</feature>
<dbReference type="STRING" id="1095629.A0A0C9WGU1"/>
<dbReference type="EMBL" id="KN839313">
    <property type="protein sequence ID" value="KIJ90034.1"/>
    <property type="molecule type" value="Genomic_DNA"/>
</dbReference>
<feature type="compositionally biased region" description="Pro residues" evidence="3">
    <location>
        <begin position="166"/>
        <end position="180"/>
    </location>
</feature>
<dbReference type="PANTHER" id="PTHR14790">
    <property type="entry name" value="RECQ-MEDIATED GENOME INSTABILITY PROTEIN 1 RMI1"/>
    <property type="match status" value="1"/>
</dbReference>
<proteinExistence type="inferred from homology"/>
<name>A0A0C9WGU1_9AGAR</name>
<dbReference type="Pfam" id="PF08585">
    <property type="entry name" value="RMI1_N_C"/>
    <property type="match status" value="1"/>
</dbReference>
<reference evidence="5 6" key="1">
    <citation type="submission" date="2014-04" db="EMBL/GenBank/DDBJ databases">
        <authorList>
            <consortium name="DOE Joint Genome Institute"/>
            <person name="Kuo A."/>
            <person name="Kohler A."/>
            <person name="Nagy L.G."/>
            <person name="Floudas D."/>
            <person name="Copeland A."/>
            <person name="Barry K.W."/>
            <person name="Cichocki N."/>
            <person name="Veneault-Fourrey C."/>
            <person name="LaButti K."/>
            <person name="Lindquist E.A."/>
            <person name="Lipzen A."/>
            <person name="Lundell T."/>
            <person name="Morin E."/>
            <person name="Murat C."/>
            <person name="Sun H."/>
            <person name="Tunlid A."/>
            <person name="Henrissat B."/>
            <person name="Grigoriev I.V."/>
            <person name="Hibbett D.S."/>
            <person name="Martin F."/>
            <person name="Nordberg H.P."/>
            <person name="Cantor M.N."/>
            <person name="Hua S.X."/>
        </authorList>
    </citation>
    <scope>NUCLEOTIDE SEQUENCE [LARGE SCALE GENOMIC DNA]</scope>
    <source>
        <strain evidence="5 6">LaAM-08-1</strain>
    </source>
</reference>
<dbReference type="OrthoDB" id="341511at2759"/>